<dbReference type="InterPro" id="IPR039426">
    <property type="entry name" value="TonB-dep_rcpt-like"/>
</dbReference>
<dbReference type="Pfam" id="PF07715">
    <property type="entry name" value="Plug"/>
    <property type="match status" value="1"/>
</dbReference>
<dbReference type="GO" id="GO:0044718">
    <property type="term" value="P:siderophore transmembrane transport"/>
    <property type="evidence" value="ECO:0007669"/>
    <property type="project" value="TreeGrafter"/>
</dbReference>
<dbReference type="InterPro" id="IPR037066">
    <property type="entry name" value="Plug_dom_sf"/>
</dbReference>
<gene>
    <name evidence="5" type="ORF">GLV81_04585</name>
</gene>
<evidence type="ECO:0000256" key="1">
    <source>
        <dbReference type="ARBA" id="ARBA00022729"/>
    </source>
</evidence>
<name>A0A6I6GQY8_9BACT</name>
<keyword evidence="1 3" id="KW-0732">Signal</keyword>
<keyword evidence="2" id="KW-0812">Transmembrane</keyword>
<keyword evidence="5" id="KW-0675">Receptor</keyword>
<dbReference type="SUPFAM" id="SSF56935">
    <property type="entry name" value="Porins"/>
    <property type="match status" value="1"/>
</dbReference>
<dbReference type="GO" id="GO:0015344">
    <property type="term" value="F:siderophore uptake transmembrane transporter activity"/>
    <property type="evidence" value="ECO:0007669"/>
    <property type="project" value="TreeGrafter"/>
</dbReference>
<comment type="subcellular location">
    <subcellularLocation>
        <location evidence="2">Cell outer membrane</location>
        <topology evidence="2">Multi-pass membrane protein</topology>
    </subcellularLocation>
</comment>
<comment type="similarity">
    <text evidence="2">Belongs to the TonB-dependent receptor family.</text>
</comment>
<keyword evidence="2" id="KW-1134">Transmembrane beta strand</keyword>
<protein>
    <submittedName>
        <fullName evidence="5">TonB-dependent receptor plug domain-containing protein</fullName>
    </submittedName>
</protein>
<keyword evidence="2" id="KW-0998">Cell outer membrane</keyword>
<feature type="signal peptide" evidence="3">
    <location>
        <begin position="1"/>
        <end position="19"/>
    </location>
</feature>
<keyword evidence="2" id="KW-0813">Transport</keyword>
<evidence type="ECO:0000256" key="3">
    <source>
        <dbReference type="SAM" id="SignalP"/>
    </source>
</evidence>
<dbReference type="PROSITE" id="PS52016">
    <property type="entry name" value="TONB_DEPENDENT_REC_3"/>
    <property type="match status" value="1"/>
</dbReference>
<evidence type="ECO:0000259" key="4">
    <source>
        <dbReference type="Pfam" id="PF07715"/>
    </source>
</evidence>
<dbReference type="Proteomes" id="UP000426027">
    <property type="component" value="Chromosome"/>
</dbReference>
<sequence>MRISALLTVCILLTQSLLAQDSADTGLDPVTVTASITPLQASKTGRNIVVLRGEQFYQLPVHSIDELLRYIPGVEMQARGPMGSQSDLVIRGGTFQQVLVILDGIRLNDPLTGHFSSYIPIAPSEIDRIEVLKGASSAIYGTEAVGGVIHIITKSFANQRKQRTTAQIAVGEYGLFNASAGGTFTTKKVL</sequence>
<dbReference type="RefSeq" id="WP_157477272.1">
    <property type="nucleotide sequence ID" value="NZ_CP046566.1"/>
</dbReference>
<evidence type="ECO:0000313" key="6">
    <source>
        <dbReference type="Proteomes" id="UP000426027"/>
    </source>
</evidence>
<keyword evidence="6" id="KW-1185">Reference proteome</keyword>
<dbReference type="Gene3D" id="2.170.130.10">
    <property type="entry name" value="TonB-dependent receptor, plug domain"/>
    <property type="match status" value="1"/>
</dbReference>
<feature type="chain" id="PRO_5026332392" evidence="3">
    <location>
        <begin position="20"/>
        <end position="190"/>
    </location>
</feature>
<dbReference type="KEGG" id="fls:GLV81_04585"/>
<proteinExistence type="inferred from homology"/>
<dbReference type="PANTHER" id="PTHR30069">
    <property type="entry name" value="TONB-DEPENDENT OUTER MEMBRANE RECEPTOR"/>
    <property type="match status" value="1"/>
</dbReference>
<dbReference type="AlphaFoldDB" id="A0A6I6GQY8"/>
<dbReference type="EMBL" id="CP046566">
    <property type="protein sequence ID" value="QGW27469.1"/>
    <property type="molecule type" value="Genomic_DNA"/>
</dbReference>
<feature type="domain" description="TonB-dependent receptor plug" evidence="4">
    <location>
        <begin position="42"/>
        <end position="148"/>
    </location>
</feature>
<dbReference type="InterPro" id="IPR012910">
    <property type="entry name" value="Plug_dom"/>
</dbReference>
<reference evidence="5 6" key="1">
    <citation type="submission" date="2019-11" db="EMBL/GenBank/DDBJ databases">
        <authorList>
            <person name="Im W.T."/>
        </authorList>
    </citation>
    <scope>NUCLEOTIDE SEQUENCE [LARGE SCALE GENOMIC DNA]</scope>
    <source>
        <strain evidence="5 6">SB-02</strain>
    </source>
</reference>
<dbReference type="PANTHER" id="PTHR30069:SF29">
    <property type="entry name" value="HEMOGLOBIN AND HEMOGLOBIN-HAPTOGLOBIN-BINDING PROTEIN 1-RELATED"/>
    <property type="match status" value="1"/>
</dbReference>
<keyword evidence="2" id="KW-0472">Membrane</keyword>
<evidence type="ECO:0000256" key="2">
    <source>
        <dbReference type="PROSITE-ProRule" id="PRU01360"/>
    </source>
</evidence>
<organism evidence="5 6">
    <name type="scientific">Phnomibacter ginsenosidimutans</name>
    <dbReference type="NCBI Taxonomy" id="2676868"/>
    <lineage>
        <taxon>Bacteria</taxon>
        <taxon>Pseudomonadati</taxon>
        <taxon>Bacteroidota</taxon>
        <taxon>Chitinophagia</taxon>
        <taxon>Chitinophagales</taxon>
        <taxon>Chitinophagaceae</taxon>
        <taxon>Phnomibacter</taxon>
    </lineage>
</organism>
<dbReference type="GO" id="GO:0009279">
    <property type="term" value="C:cell outer membrane"/>
    <property type="evidence" value="ECO:0007669"/>
    <property type="project" value="UniProtKB-SubCell"/>
</dbReference>
<accession>A0A6I6GQY8</accession>
<evidence type="ECO:0000313" key="5">
    <source>
        <dbReference type="EMBL" id="QGW27469.1"/>
    </source>
</evidence>